<dbReference type="GO" id="GO:0003825">
    <property type="term" value="F:alpha,alpha-trehalose-phosphate synthase (UDP-forming) activity"/>
    <property type="evidence" value="ECO:0007669"/>
    <property type="project" value="TreeGrafter"/>
</dbReference>
<dbReference type="Pfam" id="PF00982">
    <property type="entry name" value="Glyco_transf_20"/>
    <property type="match status" value="1"/>
</dbReference>
<sequence>MSRLIVVSNRVSMPSPDGSQGGLAVALQAALRESGGLWFGWSGREVDEFNGSVSFEEVSGVRSAVVDLEPQDVEEYYNGFANRTLWPLFHYRIDIAKYNRSFGSGYERVNKRFAEPLHVMIEPDDTIWINDYHLIPMASLLRDHGVKNKIGFFLHTPWPPTRLLVSLPHHGRLVRSMFGYDVVGFQTAEWLESFRHYCENELGGSVDGDYITVDGQRLRAVVCPIGIDFHNFVESSNTELANQLAERMRISLRQLTMIVGVDRLDYSKGLQERLVSFEHMLRAHPELHRSVVLVQVAPPSRGEVEQYRHVREELNELAGRINGMFAEVDWTPIRYVNRGYRREELTALYRAARVGLVTPLRDGMNLVAKEYIAAQDPEDPGVLVLSRFAGAAAQMPEALLVNPYAPEEVADAIQRALKMPLAERKSRFKALREGVEKEDVHWWREKFVKMIEETETTR</sequence>
<dbReference type="CDD" id="cd03788">
    <property type="entry name" value="GT20_TPS"/>
    <property type="match status" value="1"/>
</dbReference>
<evidence type="ECO:0000313" key="3">
    <source>
        <dbReference type="Proteomes" id="UP000195807"/>
    </source>
</evidence>
<evidence type="ECO:0000256" key="1">
    <source>
        <dbReference type="ARBA" id="ARBA00008799"/>
    </source>
</evidence>
<dbReference type="Gene3D" id="3.40.50.2000">
    <property type="entry name" value="Glycogen Phosphorylase B"/>
    <property type="match status" value="2"/>
</dbReference>
<dbReference type="PANTHER" id="PTHR10788:SF106">
    <property type="entry name" value="BCDNA.GH08860"/>
    <property type="match status" value="1"/>
</dbReference>
<name>A0A1Z1FAR5_9SPHN</name>
<dbReference type="Proteomes" id="UP000195807">
    <property type="component" value="Chromosome"/>
</dbReference>
<dbReference type="AlphaFoldDB" id="A0A1Z1FAR5"/>
<dbReference type="STRING" id="450378.GCA_001661675_01199"/>
<dbReference type="PANTHER" id="PTHR10788">
    <property type="entry name" value="TREHALOSE-6-PHOSPHATE SYNTHASE"/>
    <property type="match status" value="1"/>
</dbReference>
<protein>
    <submittedName>
        <fullName evidence="2">Trehalose-6-phosphate synthase</fullName>
    </submittedName>
</protein>
<reference evidence="2 3" key="1">
    <citation type="submission" date="2017-01" db="EMBL/GenBank/DDBJ databases">
        <title>Complete genome sequence of esterase-producing bacterium Croceicoccus marinus E4A9.</title>
        <authorList>
            <person name="Wu Y.-H."/>
            <person name="Cheng H."/>
            <person name="Xu L."/>
            <person name="Huo Y.-Y."/>
            <person name="Wang C.-S."/>
            <person name="Xu X.-W."/>
        </authorList>
    </citation>
    <scope>NUCLEOTIDE SEQUENCE [LARGE SCALE GENOMIC DNA]</scope>
    <source>
        <strain evidence="2 3">E4A9</strain>
    </source>
</reference>
<accession>A0A1Z1FAR5</accession>
<dbReference type="EMBL" id="CP019602">
    <property type="protein sequence ID" value="ARU15816.1"/>
    <property type="molecule type" value="Genomic_DNA"/>
</dbReference>
<organism evidence="2 3">
    <name type="scientific">Croceicoccus marinus</name>
    <dbReference type="NCBI Taxonomy" id="450378"/>
    <lineage>
        <taxon>Bacteria</taxon>
        <taxon>Pseudomonadati</taxon>
        <taxon>Pseudomonadota</taxon>
        <taxon>Alphaproteobacteria</taxon>
        <taxon>Sphingomonadales</taxon>
        <taxon>Erythrobacteraceae</taxon>
        <taxon>Croceicoccus</taxon>
    </lineage>
</organism>
<gene>
    <name evidence="2" type="ORF">A9D14_05985</name>
</gene>
<keyword evidence="3" id="KW-1185">Reference proteome</keyword>
<proteinExistence type="inferred from homology"/>
<dbReference type="OrthoDB" id="9815690at2"/>
<comment type="similarity">
    <text evidence="1">Belongs to the glycosyltransferase 20 family.</text>
</comment>
<dbReference type="SUPFAM" id="SSF53756">
    <property type="entry name" value="UDP-Glycosyltransferase/glycogen phosphorylase"/>
    <property type="match status" value="1"/>
</dbReference>
<dbReference type="KEGG" id="cman:A9D14_05985"/>
<dbReference type="RefSeq" id="WP_066843965.1">
    <property type="nucleotide sequence ID" value="NZ_CP019602.1"/>
</dbReference>
<evidence type="ECO:0000313" key="2">
    <source>
        <dbReference type="EMBL" id="ARU15816.1"/>
    </source>
</evidence>
<dbReference type="InterPro" id="IPR001830">
    <property type="entry name" value="Glyco_trans_20"/>
</dbReference>
<dbReference type="GO" id="GO:0005992">
    <property type="term" value="P:trehalose biosynthetic process"/>
    <property type="evidence" value="ECO:0007669"/>
    <property type="project" value="InterPro"/>
</dbReference>